<sequence length="122" mass="14129">MDSHINVVIPKTCEKYTSKRVLTTGWIEGEKLSQSTESDVGEFVNVGFLCYWKQLLDTGFFHADPHPGNLIRIPEGKLAILDFGYSAQQWKYTPVHMHTWHNWSHKMELYFLISCRASRGII</sequence>
<keyword evidence="2" id="KW-1185">Reference proteome</keyword>
<gene>
    <name evidence="1" type="ORF">L6164_016586</name>
</gene>
<proteinExistence type="predicted"/>
<dbReference type="Proteomes" id="UP000828941">
    <property type="component" value="Chromosome 6"/>
</dbReference>
<organism evidence="1 2">
    <name type="scientific">Bauhinia variegata</name>
    <name type="common">Purple orchid tree</name>
    <name type="synonym">Phanera variegata</name>
    <dbReference type="NCBI Taxonomy" id="167791"/>
    <lineage>
        <taxon>Eukaryota</taxon>
        <taxon>Viridiplantae</taxon>
        <taxon>Streptophyta</taxon>
        <taxon>Embryophyta</taxon>
        <taxon>Tracheophyta</taxon>
        <taxon>Spermatophyta</taxon>
        <taxon>Magnoliopsida</taxon>
        <taxon>eudicotyledons</taxon>
        <taxon>Gunneridae</taxon>
        <taxon>Pentapetalae</taxon>
        <taxon>rosids</taxon>
        <taxon>fabids</taxon>
        <taxon>Fabales</taxon>
        <taxon>Fabaceae</taxon>
        <taxon>Cercidoideae</taxon>
        <taxon>Cercideae</taxon>
        <taxon>Bauhiniinae</taxon>
        <taxon>Bauhinia</taxon>
    </lineage>
</organism>
<name>A0ACB9NPE8_BAUVA</name>
<comment type="caution">
    <text evidence="1">The sequence shown here is derived from an EMBL/GenBank/DDBJ whole genome shotgun (WGS) entry which is preliminary data.</text>
</comment>
<evidence type="ECO:0000313" key="2">
    <source>
        <dbReference type="Proteomes" id="UP000828941"/>
    </source>
</evidence>
<evidence type="ECO:0000313" key="1">
    <source>
        <dbReference type="EMBL" id="KAI4338243.1"/>
    </source>
</evidence>
<protein>
    <submittedName>
        <fullName evidence="1">Uncharacterized protein</fullName>
    </submittedName>
</protein>
<dbReference type="EMBL" id="CM039431">
    <property type="protein sequence ID" value="KAI4338243.1"/>
    <property type="molecule type" value="Genomic_DNA"/>
</dbReference>
<accession>A0ACB9NPE8</accession>
<reference evidence="1 2" key="1">
    <citation type="journal article" date="2022" name="DNA Res.">
        <title>Chromosomal-level genome assembly of the orchid tree Bauhinia variegata (Leguminosae; Cercidoideae) supports the allotetraploid origin hypothesis of Bauhinia.</title>
        <authorList>
            <person name="Zhong Y."/>
            <person name="Chen Y."/>
            <person name="Zheng D."/>
            <person name="Pang J."/>
            <person name="Liu Y."/>
            <person name="Luo S."/>
            <person name="Meng S."/>
            <person name="Qian L."/>
            <person name="Wei D."/>
            <person name="Dai S."/>
            <person name="Zhou R."/>
        </authorList>
    </citation>
    <scope>NUCLEOTIDE SEQUENCE [LARGE SCALE GENOMIC DNA]</scope>
    <source>
        <strain evidence="1">BV-YZ2020</strain>
    </source>
</reference>